<dbReference type="GO" id="GO:0005739">
    <property type="term" value="C:mitochondrion"/>
    <property type="evidence" value="ECO:0007669"/>
    <property type="project" value="TreeGrafter"/>
</dbReference>
<reference evidence="4 5" key="1">
    <citation type="journal article" date="2021" name="Elife">
        <title>Chloroplast acquisition without the gene transfer in kleptoplastic sea slugs, Plakobranchus ocellatus.</title>
        <authorList>
            <person name="Maeda T."/>
            <person name="Takahashi S."/>
            <person name="Yoshida T."/>
            <person name="Shimamura S."/>
            <person name="Takaki Y."/>
            <person name="Nagai Y."/>
            <person name="Toyoda A."/>
            <person name="Suzuki Y."/>
            <person name="Arimoto A."/>
            <person name="Ishii H."/>
            <person name="Satoh N."/>
            <person name="Nishiyama T."/>
            <person name="Hasebe M."/>
            <person name="Maruyama T."/>
            <person name="Minagawa J."/>
            <person name="Obokata J."/>
            <person name="Shigenobu S."/>
        </authorList>
    </citation>
    <scope>NUCLEOTIDE SEQUENCE [LARGE SCALE GENOMIC DNA]</scope>
</reference>
<dbReference type="GO" id="GO:0017118">
    <property type="term" value="F:lipoyltransferase activity"/>
    <property type="evidence" value="ECO:0007669"/>
    <property type="project" value="TreeGrafter"/>
</dbReference>
<dbReference type="EMBL" id="BLXT01002220">
    <property type="protein sequence ID" value="GFN92162.1"/>
    <property type="molecule type" value="Genomic_DNA"/>
</dbReference>
<dbReference type="CDD" id="cd16443">
    <property type="entry name" value="LplA"/>
    <property type="match status" value="1"/>
</dbReference>
<proteinExistence type="inferred from homology"/>
<keyword evidence="5" id="KW-1185">Reference proteome</keyword>
<comment type="similarity">
    <text evidence="2">Belongs to the LplA family.</text>
</comment>
<gene>
    <name evidence="4" type="ORF">PoB_001866800</name>
</gene>
<comment type="caution">
    <text evidence="4">The sequence shown here is derived from an EMBL/GenBank/DDBJ whole genome shotgun (WGS) entry which is preliminary data.</text>
</comment>
<dbReference type="AlphaFoldDB" id="A0AAV3ZBQ8"/>
<dbReference type="InterPro" id="IPR004562">
    <property type="entry name" value="LipoylTrfase_LipoateP_Ligase"/>
</dbReference>
<feature type="domain" description="BPL/LPL catalytic" evidence="3">
    <location>
        <begin position="7"/>
        <end position="192"/>
    </location>
</feature>
<dbReference type="SUPFAM" id="SSF55681">
    <property type="entry name" value="Class II aaRS and biotin synthetases"/>
    <property type="match status" value="1"/>
</dbReference>
<evidence type="ECO:0000313" key="5">
    <source>
        <dbReference type="Proteomes" id="UP000735302"/>
    </source>
</evidence>
<dbReference type="InterPro" id="IPR004143">
    <property type="entry name" value="BPL_LPL_catalytic"/>
</dbReference>
<protein>
    <submittedName>
        <fullName evidence="4">Lipoyltransferase 1, mitochondrial</fullName>
    </submittedName>
</protein>
<evidence type="ECO:0000256" key="1">
    <source>
        <dbReference type="ARBA" id="ARBA00005085"/>
    </source>
</evidence>
<dbReference type="Pfam" id="PF21948">
    <property type="entry name" value="LplA-B_cat"/>
    <property type="match status" value="1"/>
</dbReference>
<dbReference type="PROSITE" id="PS51733">
    <property type="entry name" value="BPL_LPL_CATALYTIC"/>
    <property type="match status" value="1"/>
</dbReference>
<evidence type="ECO:0000259" key="3">
    <source>
        <dbReference type="PROSITE" id="PS51733"/>
    </source>
</evidence>
<comment type="pathway">
    <text evidence="1">Protein modification; protein lipoylation via exogenous pathway; protein N(6)-(lipoyl)lysine from lipoate: step 2/2.</text>
</comment>
<dbReference type="Gene3D" id="3.30.930.10">
    <property type="entry name" value="Bira Bifunctional Protein, Domain 2"/>
    <property type="match status" value="1"/>
</dbReference>
<dbReference type="PANTHER" id="PTHR12561:SF3">
    <property type="entry name" value="LIPOYLTRANSFERASE 1, MITOCHONDRIAL"/>
    <property type="match status" value="1"/>
</dbReference>
<dbReference type="GO" id="GO:0009249">
    <property type="term" value="P:protein lipoylation"/>
    <property type="evidence" value="ECO:0007669"/>
    <property type="project" value="InterPro"/>
</dbReference>
<evidence type="ECO:0000256" key="2">
    <source>
        <dbReference type="ARBA" id="ARBA00008242"/>
    </source>
</evidence>
<accession>A0AAV3ZBQ8</accession>
<evidence type="ECO:0000313" key="4">
    <source>
        <dbReference type="EMBL" id="GFN92162.1"/>
    </source>
</evidence>
<dbReference type="Proteomes" id="UP000735302">
    <property type="component" value="Unassembled WGS sequence"/>
</dbReference>
<dbReference type="InterPro" id="IPR045864">
    <property type="entry name" value="aa-tRNA-synth_II/BPL/LPL"/>
</dbReference>
<sequence length="398" mass="44174">MYEKKEFSSTEYLFMWKNRPAIVCGKHQNPWLEANVPLASSLGLDVARRSSGGGTVYHDQGNLNLSFLKSRENYNRRKNLDLVVQAITDKWNIDLTVNGRDDILLNKFYKVSGTAAKLGRLKSYHHFTLLHSVNQDLLQRSLQSPMQGASSKSTKSFPSSVMNLVDQAPGINFEFLVNTIGQHFLAETAQEIQPETFLYVNPLDEEEFLGVSEINDRLRTWDWRTSDVRPGGKTQRIAPTLQQAADLVCTHTKERECFKTCIVGHVNCCLQIEPTLTMRNSEITVAELSFLKGSKTLLTNSITCIPKVHLHGLDTAVVHLHGLDTAVVHLHGPDTAVVHLHGPDIAVVHLHGSDTAVVQLHAAVHLHGPDTAVDQPHGSENAKVHLHGPDTAVVHLQC</sequence>
<dbReference type="PANTHER" id="PTHR12561">
    <property type="entry name" value="LIPOATE-PROTEIN LIGASE"/>
    <property type="match status" value="1"/>
</dbReference>
<name>A0AAV3ZBQ8_9GAST</name>
<organism evidence="4 5">
    <name type="scientific">Plakobranchus ocellatus</name>
    <dbReference type="NCBI Taxonomy" id="259542"/>
    <lineage>
        <taxon>Eukaryota</taxon>
        <taxon>Metazoa</taxon>
        <taxon>Spiralia</taxon>
        <taxon>Lophotrochozoa</taxon>
        <taxon>Mollusca</taxon>
        <taxon>Gastropoda</taxon>
        <taxon>Heterobranchia</taxon>
        <taxon>Euthyneura</taxon>
        <taxon>Panpulmonata</taxon>
        <taxon>Sacoglossa</taxon>
        <taxon>Placobranchoidea</taxon>
        <taxon>Plakobranchidae</taxon>
        <taxon>Plakobranchus</taxon>
    </lineage>
</organism>